<dbReference type="SMART" id="SM00896">
    <property type="entry name" value="FDX-ACB"/>
    <property type="match status" value="1"/>
</dbReference>
<reference evidence="21" key="1">
    <citation type="submission" date="2017-02" db="EMBL/GenBank/DDBJ databases">
        <authorList>
            <person name="Varghese N."/>
            <person name="Submissions S."/>
        </authorList>
    </citation>
    <scope>NUCLEOTIDE SEQUENCE [LARGE SCALE GENOMIC DNA]</scope>
    <source>
        <strain evidence="21">ATCC 25662</strain>
    </source>
</reference>
<dbReference type="InterPro" id="IPR041616">
    <property type="entry name" value="PheRS_beta_core"/>
</dbReference>
<dbReference type="GO" id="GO:0009328">
    <property type="term" value="C:phenylalanine-tRNA ligase complex"/>
    <property type="evidence" value="ECO:0007669"/>
    <property type="project" value="TreeGrafter"/>
</dbReference>
<dbReference type="CDD" id="cd02796">
    <property type="entry name" value="tRNA_bind_bactPheRS"/>
    <property type="match status" value="1"/>
</dbReference>
<dbReference type="FunFam" id="3.30.70.380:FF:000001">
    <property type="entry name" value="Phenylalanine--tRNA ligase beta subunit"/>
    <property type="match status" value="1"/>
</dbReference>
<dbReference type="Gene3D" id="3.50.40.10">
    <property type="entry name" value="Phenylalanyl-trna Synthetase, Chain B, domain 3"/>
    <property type="match status" value="1"/>
</dbReference>
<accession>A0A1T4JVC0</accession>
<evidence type="ECO:0000256" key="10">
    <source>
        <dbReference type="ARBA" id="ARBA00022842"/>
    </source>
</evidence>
<feature type="domain" description="TRNA-binding" evidence="17">
    <location>
        <begin position="39"/>
        <end position="152"/>
    </location>
</feature>
<dbReference type="AlphaFoldDB" id="A0A1T4JVC0"/>
<feature type="domain" description="B5" evidence="19">
    <location>
        <begin position="404"/>
        <end position="479"/>
    </location>
</feature>
<evidence type="ECO:0000256" key="13">
    <source>
        <dbReference type="ARBA" id="ARBA00023146"/>
    </source>
</evidence>
<protein>
    <recommendedName>
        <fullName evidence="15">Phenylalanine--tRNA ligase beta subunit</fullName>
        <ecNumber evidence="15">6.1.1.20</ecNumber>
    </recommendedName>
    <alternativeName>
        <fullName evidence="15">Phenylalanyl-tRNA synthetase beta subunit</fullName>
        <shortName evidence="15">PheRS</shortName>
    </alternativeName>
</protein>
<evidence type="ECO:0000313" key="20">
    <source>
        <dbReference type="EMBL" id="SJZ34093.1"/>
    </source>
</evidence>
<dbReference type="EMBL" id="FUWY01000001">
    <property type="protein sequence ID" value="SJZ34093.1"/>
    <property type="molecule type" value="Genomic_DNA"/>
</dbReference>
<dbReference type="InterPro" id="IPR020825">
    <property type="entry name" value="Phe-tRNA_synthase-like_B3/B4"/>
</dbReference>
<dbReference type="GO" id="GO:0000049">
    <property type="term" value="F:tRNA binding"/>
    <property type="evidence" value="ECO:0007669"/>
    <property type="project" value="UniProtKB-UniRule"/>
</dbReference>
<feature type="binding site" evidence="15">
    <location>
        <position position="457"/>
    </location>
    <ligand>
        <name>Mg(2+)</name>
        <dbReference type="ChEBI" id="CHEBI:18420"/>
        <note>shared with alpha subunit</note>
    </ligand>
</feature>
<feature type="domain" description="FDX-ACB" evidence="18">
    <location>
        <begin position="702"/>
        <end position="795"/>
    </location>
</feature>
<keyword evidence="8 15" id="KW-0547">Nucleotide-binding</keyword>
<evidence type="ECO:0000259" key="18">
    <source>
        <dbReference type="PROSITE" id="PS51447"/>
    </source>
</evidence>
<sequence>MKVSINWLKEYISLDGVSANELANALTTAGLEIEGVEPVAKGTNLVIGEVLSCVPHPDSDHLNVCMVEYGEGPTQIVCGAPNCTSGIKVIVAKVGAELPAITIKAAKVRGQESNGMLCSLRELGVNEKYLTEAQINGIEILPNDAPVGNTEVLKYLGYDDVVLDASQTPNRADCMAMWSVAKEVGAVLRREAKLPSYEGASKIGNPTTLKIISKSEKCPHFLGKIVGKVIVKESPKWMQDYLHAAGIRAINNVVDISNYVMLETGQPLHFYDLAKMPHKEITVIDDVDMKLTALDGIEYEVQKGDLLITTGGKATGIAGIMGGDDSKIDETTTGIIIEAAHFNHVSIRNTAKRLGLMTEAASRYIKGLEPLAQNKAVDRAVQLLIEYADASELEETVEAGCVNYSPIQVTETLEHCNELLGTTFKMDEVTEVLKALDFNPVVNGTSFTCTIPSYRTDIFIREDIDEEIIRLIGFDSLNKTLPKMEATAGKLTHRQALRRETKQVFTGLGMREVITYTLVKEQYMNDAVLPFGQHIQLASPMSEDRKYIRNSMMPSMLECLAYNQARKADNVNLFEISNVYEKDKVQERVGILLSDSLQENRLQKVDIKSDFFTLKGIVMSWLAKLGFASERIVIKENTLDTIHFHPYRSAEVYLQNDLIGIIGEVHPTYAKAMDVAPCVYAELNFDLLVNAKGTKVRFVPLDRYPSVSRDIALVVTVDTTAQSILDIIKKVGKRLIQSTEVFDVYQGEHVEKGCKSIALNIVYQATDHTLTDDEVVPLHQEILSELESKLNAKLRG</sequence>
<feature type="binding site" evidence="15">
    <location>
        <position position="463"/>
    </location>
    <ligand>
        <name>Mg(2+)</name>
        <dbReference type="ChEBI" id="CHEBI:18420"/>
        <note>shared with alpha subunit</note>
    </ligand>
</feature>
<evidence type="ECO:0000256" key="9">
    <source>
        <dbReference type="ARBA" id="ARBA00022840"/>
    </source>
</evidence>
<dbReference type="SUPFAM" id="SSF50249">
    <property type="entry name" value="Nucleic acid-binding proteins"/>
    <property type="match status" value="1"/>
</dbReference>
<dbReference type="Pfam" id="PF01588">
    <property type="entry name" value="tRNA_bind"/>
    <property type="match status" value="1"/>
</dbReference>
<evidence type="ECO:0000256" key="16">
    <source>
        <dbReference type="PROSITE-ProRule" id="PRU00209"/>
    </source>
</evidence>
<dbReference type="Pfam" id="PF03484">
    <property type="entry name" value="B5"/>
    <property type="match status" value="1"/>
</dbReference>
<evidence type="ECO:0000256" key="4">
    <source>
        <dbReference type="ARBA" id="ARBA00022490"/>
    </source>
</evidence>
<dbReference type="SUPFAM" id="SSF56037">
    <property type="entry name" value="PheT/TilS domain"/>
    <property type="match status" value="1"/>
</dbReference>
<dbReference type="GO" id="GO:0016740">
    <property type="term" value="F:transferase activity"/>
    <property type="evidence" value="ECO:0007669"/>
    <property type="project" value="UniProtKB-ARBA"/>
</dbReference>
<dbReference type="NCBIfam" id="TIGR00472">
    <property type="entry name" value="pheT_bact"/>
    <property type="match status" value="1"/>
</dbReference>
<dbReference type="NCBIfam" id="NF045760">
    <property type="entry name" value="YtpR"/>
    <property type="match status" value="1"/>
</dbReference>
<dbReference type="Gene3D" id="3.30.930.10">
    <property type="entry name" value="Bira Bifunctional Protein, Domain 2"/>
    <property type="match status" value="1"/>
</dbReference>
<dbReference type="InterPro" id="IPR033714">
    <property type="entry name" value="tRNA_bind_bactPheRS"/>
</dbReference>
<dbReference type="GO" id="GO:0004826">
    <property type="term" value="F:phenylalanine-tRNA ligase activity"/>
    <property type="evidence" value="ECO:0007669"/>
    <property type="project" value="UniProtKB-UniRule"/>
</dbReference>
<evidence type="ECO:0000256" key="12">
    <source>
        <dbReference type="ARBA" id="ARBA00022917"/>
    </source>
</evidence>
<comment type="cofactor">
    <cofactor evidence="15">
        <name>Mg(2+)</name>
        <dbReference type="ChEBI" id="CHEBI:18420"/>
    </cofactor>
    <text evidence="15">Binds 2 magnesium ions per tetramer.</text>
</comment>
<dbReference type="EC" id="6.1.1.20" evidence="15"/>
<evidence type="ECO:0000256" key="7">
    <source>
        <dbReference type="ARBA" id="ARBA00022723"/>
    </source>
</evidence>
<keyword evidence="9 15" id="KW-0067">ATP-binding</keyword>
<name>A0A1T4JVC0_9FIRM</name>
<dbReference type="Pfam" id="PF03147">
    <property type="entry name" value="FDX-ACB"/>
    <property type="match status" value="1"/>
</dbReference>
<keyword evidence="10 15" id="KW-0460">Magnesium</keyword>
<evidence type="ECO:0000259" key="17">
    <source>
        <dbReference type="PROSITE" id="PS50886"/>
    </source>
</evidence>
<dbReference type="SUPFAM" id="SSF55681">
    <property type="entry name" value="Class II aaRS and biotin synthetases"/>
    <property type="match status" value="1"/>
</dbReference>
<comment type="similarity">
    <text evidence="2 15">Belongs to the phenylalanyl-tRNA synthetase beta subunit family. Type 1 subfamily.</text>
</comment>
<dbReference type="InterPro" id="IPR012340">
    <property type="entry name" value="NA-bd_OB-fold"/>
</dbReference>
<dbReference type="RefSeq" id="WP_078710575.1">
    <property type="nucleotide sequence ID" value="NZ_FUWY01000001.1"/>
</dbReference>
<keyword evidence="21" id="KW-1185">Reference proteome</keyword>
<evidence type="ECO:0000256" key="2">
    <source>
        <dbReference type="ARBA" id="ARBA00008653"/>
    </source>
</evidence>
<dbReference type="SMART" id="SM00874">
    <property type="entry name" value="B5"/>
    <property type="match status" value="1"/>
</dbReference>
<keyword evidence="6 15" id="KW-0436">Ligase</keyword>
<dbReference type="Gene3D" id="2.40.50.140">
    <property type="entry name" value="Nucleic acid-binding proteins"/>
    <property type="match status" value="1"/>
</dbReference>
<dbReference type="InterPro" id="IPR045060">
    <property type="entry name" value="Phe-tRNA-ligase_IIc_bsu"/>
</dbReference>
<dbReference type="Proteomes" id="UP000243297">
    <property type="component" value="Unassembled WGS sequence"/>
</dbReference>
<keyword evidence="11 16" id="KW-0694">RNA-binding</keyword>
<dbReference type="InterPro" id="IPR005121">
    <property type="entry name" value="Fdx_antiC-bd"/>
</dbReference>
<feature type="binding site" evidence="15">
    <location>
        <position position="467"/>
    </location>
    <ligand>
        <name>Mg(2+)</name>
        <dbReference type="ChEBI" id="CHEBI:18420"/>
        <note>shared with alpha subunit</note>
    </ligand>
</feature>
<dbReference type="PANTHER" id="PTHR10947">
    <property type="entry name" value="PHENYLALANYL-TRNA SYNTHETASE BETA CHAIN AND LEUCINE-RICH REPEAT-CONTAINING PROTEIN 47"/>
    <property type="match status" value="1"/>
</dbReference>
<dbReference type="Gene3D" id="3.30.70.380">
    <property type="entry name" value="Ferrodoxin-fold anticodon-binding domain"/>
    <property type="match status" value="1"/>
</dbReference>
<keyword evidence="5 16" id="KW-0820">tRNA-binding</keyword>
<evidence type="ECO:0000256" key="14">
    <source>
        <dbReference type="ARBA" id="ARBA00049255"/>
    </source>
</evidence>
<dbReference type="InterPro" id="IPR005147">
    <property type="entry name" value="tRNA_synthase_B5-dom"/>
</dbReference>
<comment type="catalytic activity">
    <reaction evidence="14 15">
        <text>tRNA(Phe) + L-phenylalanine + ATP = L-phenylalanyl-tRNA(Phe) + AMP + diphosphate + H(+)</text>
        <dbReference type="Rhea" id="RHEA:19413"/>
        <dbReference type="Rhea" id="RHEA-COMP:9668"/>
        <dbReference type="Rhea" id="RHEA-COMP:9699"/>
        <dbReference type="ChEBI" id="CHEBI:15378"/>
        <dbReference type="ChEBI" id="CHEBI:30616"/>
        <dbReference type="ChEBI" id="CHEBI:33019"/>
        <dbReference type="ChEBI" id="CHEBI:58095"/>
        <dbReference type="ChEBI" id="CHEBI:78442"/>
        <dbReference type="ChEBI" id="CHEBI:78531"/>
        <dbReference type="ChEBI" id="CHEBI:456215"/>
        <dbReference type="EC" id="6.1.1.20"/>
    </reaction>
</comment>
<dbReference type="GO" id="GO:0140096">
    <property type="term" value="F:catalytic activity, acting on a protein"/>
    <property type="evidence" value="ECO:0007669"/>
    <property type="project" value="UniProtKB-ARBA"/>
</dbReference>
<dbReference type="Gene3D" id="3.30.56.10">
    <property type="match status" value="2"/>
</dbReference>
<dbReference type="InterPro" id="IPR004532">
    <property type="entry name" value="Phe-tRNA-ligase_IIc_bsu_bact"/>
</dbReference>
<evidence type="ECO:0000256" key="8">
    <source>
        <dbReference type="ARBA" id="ARBA00022741"/>
    </source>
</evidence>
<evidence type="ECO:0000256" key="6">
    <source>
        <dbReference type="ARBA" id="ARBA00022598"/>
    </source>
</evidence>
<evidence type="ECO:0000256" key="11">
    <source>
        <dbReference type="ARBA" id="ARBA00022884"/>
    </source>
</evidence>
<dbReference type="InterPro" id="IPR005146">
    <property type="entry name" value="B3/B4_tRNA-bd"/>
</dbReference>
<dbReference type="CDD" id="cd00769">
    <property type="entry name" value="PheRS_beta_core"/>
    <property type="match status" value="1"/>
</dbReference>
<dbReference type="FunFam" id="2.40.50.140:FF:000045">
    <property type="entry name" value="Phenylalanine--tRNA ligase beta subunit"/>
    <property type="match status" value="1"/>
</dbReference>
<dbReference type="Pfam" id="PF17759">
    <property type="entry name" value="tRNA_synthFbeta"/>
    <property type="match status" value="1"/>
</dbReference>
<dbReference type="PROSITE" id="PS51483">
    <property type="entry name" value="B5"/>
    <property type="match status" value="1"/>
</dbReference>
<dbReference type="PROSITE" id="PS50886">
    <property type="entry name" value="TRBD"/>
    <property type="match status" value="1"/>
</dbReference>
<comment type="subcellular location">
    <subcellularLocation>
        <location evidence="1 15">Cytoplasm</location>
    </subcellularLocation>
</comment>
<dbReference type="STRING" id="118967.SAMN02745191_0108"/>
<keyword evidence="13 15" id="KW-0030">Aminoacyl-tRNA synthetase</keyword>
<dbReference type="GO" id="GO:0006432">
    <property type="term" value="P:phenylalanyl-tRNA aminoacylation"/>
    <property type="evidence" value="ECO:0007669"/>
    <property type="project" value="UniProtKB-UniRule"/>
</dbReference>
<keyword evidence="12 15" id="KW-0648">Protein biosynthesis</keyword>
<evidence type="ECO:0000313" key="21">
    <source>
        <dbReference type="Proteomes" id="UP000243297"/>
    </source>
</evidence>
<evidence type="ECO:0000256" key="5">
    <source>
        <dbReference type="ARBA" id="ARBA00022555"/>
    </source>
</evidence>
<comment type="subunit">
    <text evidence="3 15">Tetramer of two alpha and two beta subunits.</text>
</comment>
<dbReference type="InterPro" id="IPR045864">
    <property type="entry name" value="aa-tRNA-synth_II/BPL/LPL"/>
</dbReference>
<dbReference type="InterPro" id="IPR036690">
    <property type="entry name" value="Fdx_antiC-bd_sf"/>
</dbReference>
<evidence type="ECO:0000256" key="15">
    <source>
        <dbReference type="HAMAP-Rule" id="MF_00283"/>
    </source>
</evidence>
<keyword evidence="4 15" id="KW-0963">Cytoplasm</keyword>
<dbReference type="SMART" id="SM00873">
    <property type="entry name" value="B3_4"/>
    <property type="match status" value="1"/>
</dbReference>
<dbReference type="PANTHER" id="PTHR10947:SF0">
    <property type="entry name" value="PHENYLALANINE--TRNA LIGASE BETA SUBUNIT"/>
    <property type="match status" value="1"/>
</dbReference>
<dbReference type="OrthoDB" id="9805455at2"/>
<evidence type="ECO:0000256" key="3">
    <source>
        <dbReference type="ARBA" id="ARBA00011209"/>
    </source>
</evidence>
<dbReference type="PROSITE" id="PS51447">
    <property type="entry name" value="FDX_ACB"/>
    <property type="match status" value="1"/>
</dbReference>
<dbReference type="Pfam" id="PF03483">
    <property type="entry name" value="B3_4"/>
    <property type="match status" value="1"/>
</dbReference>
<proteinExistence type="inferred from homology"/>
<organism evidence="20 21">
    <name type="scientific">Anaerorhabdus furcosa</name>
    <dbReference type="NCBI Taxonomy" id="118967"/>
    <lineage>
        <taxon>Bacteria</taxon>
        <taxon>Bacillati</taxon>
        <taxon>Bacillota</taxon>
        <taxon>Erysipelotrichia</taxon>
        <taxon>Erysipelotrichales</taxon>
        <taxon>Erysipelotrichaceae</taxon>
        <taxon>Anaerorhabdus</taxon>
    </lineage>
</organism>
<dbReference type="InterPro" id="IPR002547">
    <property type="entry name" value="tRNA-bd_dom"/>
</dbReference>
<gene>
    <name evidence="15" type="primary">pheT</name>
    <name evidence="20" type="ORF">SAMN02745191_0108</name>
</gene>
<evidence type="ECO:0000259" key="19">
    <source>
        <dbReference type="PROSITE" id="PS51483"/>
    </source>
</evidence>
<evidence type="ECO:0000256" key="1">
    <source>
        <dbReference type="ARBA" id="ARBA00004496"/>
    </source>
</evidence>
<feature type="binding site" evidence="15">
    <location>
        <position position="466"/>
    </location>
    <ligand>
        <name>Mg(2+)</name>
        <dbReference type="ChEBI" id="CHEBI:18420"/>
        <note>shared with alpha subunit</note>
    </ligand>
</feature>
<dbReference type="GO" id="GO:0000287">
    <property type="term" value="F:magnesium ion binding"/>
    <property type="evidence" value="ECO:0007669"/>
    <property type="project" value="UniProtKB-UniRule"/>
</dbReference>
<dbReference type="SUPFAM" id="SSF46955">
    <property type="entry name" value="Putative DNA-binding domain"/>
    <property type="match status" value="1"/>
</dbReference>
<dbReference type="HAMAP" id="MF_00283">
    <property type="entry name" value="Phe_tRNA_synth_beta1"/>
    <property type="match status" value="1"/>
</dbReference>
<dbReference type="InterPro" id="IPR009061">
    <property type="entry name" value="DNA-bd_dom_put_sf"/>
</dbReference>
<dbReference type="GO" id="GO:0005524">
    <property type="term" value="F:ATP binding"/>
    <property type="evidence" value="ECO:0007669"/>
    <property type="project" value="UniProtKB-UniRule"/>
</dbReference>
<dbReference type="SUPFAM" id="SSF54991">
    <property type="entry name" value="Anticodon-binding domain of PheRS"/>
    <property type="match status" value="1"/>
</dbReference>
<keyword evidence="7 15" id="KW-0479">Metal-binding</keyword>